<organism evidence="1 2">
    <name type="scientific">Paractinoplanes aksuensis</name>
    <dbReference type="NCBI Taxonomy" id="2939490"/>
    <lineage>
        <taxon>Bacteria</taxon>
        <taxon>Bacillati</taxon>
        <taxon>Actinomycetota</taxon>
        <taxon>Actinomycetes</taxon>
        <taxon>Micromonosporales</taxon>
        <taxon>Micromonosporaceae</taxon>
        <taxon>Paractinoplanes</taxon>
    </lineage>
</organism>
<accession>A0ABT1DSZ2</accession>
<evidence type="ECO:0008006" key="3">
    <source>
        <dbReference type="Google" id="ProtNLM"/>
    </source>
</evidence>
<proteinExistence type="predicted"/>
<comment type="caution">
    <text evidence="1">The sequence shown here is derived from an EMBL/GenBank/DDBJ whole genome shotgun (WGS) entry which is preliminary data.</text>
</comment>
<evidence type="ECO:0000313" key="1">
    <source>
        <dbReference type="EMBL" id="MCO8273957.1"/>
    </source>
</evidence>
<dbReference type="Proteomes" id="UP001523369">
    <property type="component" value="Unassembled WGS sequence"/>
</dbReference>
<reference evidence="1 2" key="1">
    <citation type="submission" date="2022-06" db="EMBL/GenBank/DDBJ databases">
        <title>New Species of the Genus Actinoplanes, ActinopZanes ferrugineus.</title>
        <authorList>
            <person name="Ding P."/>
        </authorList>
    </citation>
    <scope>NUCLEOTIDE SEQUENCE [LARGE SCALE GENOMIC DNA]</scope>
    <source>
        <strain evidence="1 2">TRM88003</strain>
    </source>
</reference>
<dbReference type="RefSeq" id="WP_253240035.1">
    <property type="nucleotide sequence ID" value="NZ_JAMYJR010000028.1"/>
</dbReference>
<protein>
    <recommendedName>
        <fullName evidence="3">N-acetyltransferase domain-containing protein</fullName>
    </recommendedName>
</protein>
<gene>
    <name evidence="1" type="ORF">M1L60_25490</name>
</gene>
<name>A0ABT1DSZ2_9ACTN</name>
<dbReference type="Gene3D" id="3.40.630.30">
    <property type="match status" value="1"/>
</dbReference>
<dbReference type="InterPro" id="IPR016181">
    <property type="entry name" value="Acyl_CoA_acyltransferase"/>
</dbReference>
<keyword evidence="2" id="KW-1185">Reference proteome</keyword>
<sequence length="87" mass="9053">MAPARYLDGADAGLNAAATLPSHRGRGAQSALIAARAAAAAEAGCRHVHAETWKPADGAPNPALANLLRAGLTPLYERDNWVWRAKA</sequence>
<dbReference type="EMBL" id="JAMYJR010000028">
    <property type="protein sequence ID" value="MCO8273957.1"/>
    <property type="molecule type" value="Genomic_DNA"/>
</dbReference>
<evidence type="ECO:0000313" key="2">
    <source>
        <dbReference type="Proteomes" id="UP001523369"/>
    </source>
</evidence>
<dbReference type="SUPFAM" id="SSF55729">
    <property type="entry name" value="Acyl-CoA N-acyltransferases (Nat)"/>
    <property type="match status" value="1"/>
</dbReference>